<evidence type="ECO:0000313" key="2">
    <source>
        <dbReference type="Proteomes" id="UP000245431"/>
    </source>
</evidence>
<accession>A0A1D3JXA3</accession>
<reference evidence="2" key="1">
    <citation type="submission" date="2016-07" db="EMBL/GenBank/DDBJ databases">
        <authorList>
            <person name="Florea S."/>
            <person name="Webb J.S."/>
            <person name="Jaromczyk J."/>
            <person name="Schardl C.L."/>
        </authorList>
    </citation>
    <scope>NUCLEOTIDE SEQUENCE [LARGE SCALE GENOMIC DNA]</scope>
    <source>
        <strain evidence="2">1YdBTEX2</strain>
    </source>
</reference>
<organism evidence="1 2">
    <name type="scientific">Pseudomonas veronii 1YdBTEX2</name>
    <dbReference type="NCBI Taxonomy" id="1295141"/>
    <lineage>
        <taxon>Bacteria</taxon>
        <taxon>Pseudomonadati</taxon>
        <taxon>Pseudomonadota</taxon>
        <taxon>Gammaproteobacteria</taxon>
        <taxon>Pseudomonadales</taxon>
        <taxon>Pseudomonadaceae</taxon>
        <taxon>Pseudomonas</taxon>
    </lineage>
</organism>
<proteinExistence type="predicted"/>
<gene>
    <name evidence="1" type="ORF">PVE_R1G2771</name>
</gene>
<dbReference type="Proteomes" id="UP000245431">
    <property type="component" value="Chromosome PVE_r1"/>
</dbReference>
<evidence type="ECO:0000313" key="1">
    <source>
        <dbReference type="EMBL" id="SBW80655.1"/>
    </source>
</evidence>
<sequence>MKRRGVYLYCAHAAPGDADPVWEAVCLRWWWGRLLSVVWPIAIGGKPPPTGVCGVRYVLAGRQSRARSDRFGLCRPGDADPVWEVVCLRWWWSACSVLSGPSLSGASPLPQGYAVCVMSWRAGNSGRGRTGFGPCRSDDADPVWEGACLRWWWSACSVLSGPSLSGASPLPQGYAVCVMSWRAGNPGRGRTGFGPCRSDDADPVWEGASPRWRWSACSVLSGPSLSGASPLPQGYAVCVMSWRAGNSGRGRTGFGPCRSDDAGPVWEGACPRWRRVSRHHN</sequence>
<dbReference type="EMBL" id="LT599583">
    <property type="protein sequence ID" value="SBW80655.1"/>
    <property type="molecule type" value="Genomic_DNA"/>
</dbReference>
<protein>
    <submittedName>
        <fullName evidence="1">Uncharacterized protein</fullName>
    </submittedName>
</protein>
<name>A0A1D3JXA3_PSEVE</name>
<dbReference type="AlphaFoldDB" id="A0A1D3JXA3"/>